<dbReference type="Gene3D" id="3.40.50.10860">
    <property type="entry name" value="Leucine Dehydrogenase, chain A, domain 1"/>
    <property type="match status" value="1"/>
</dbReference>
<comment type="pathway">
    <text evidence="1">Metabolic intermediate biosynthesis; chorismate biosynthesis; chorismate from D-erythrose 4-phosphate and phosphoenolpyruvate: step 4/7.</text>
</comment>
<dbReference type="Proteomes" id="UP000462865">
    <property type="component" value="Unassembled WGS sequence"/>
</dbReference>
<keyword evidence="2" id="KW-0057">Aromatic amino acid biosynthesis</keyword>
<feature type="domain" description="Shikimate dehydrogenase substrate binding N-terminal" evidence="3">
    <location>
        <begin position="12"/>
        <end position="91"/>
    </location>
</feature>
<dbReference type="RefSeq" id="WP_096227868.1">
    <property type="nucleotide sequence ID" value="NZ_CP168029.1"/>
</dbReference>
<evidence type="ECO:0000259" key="3">
    <source>
        <dbReference type="Pfam" id="PF08501"/>
    </source>
</evidence>
<evidence type="ECO:0000256" key="1">
    <source>
        <dbReference type="ARBA" id="ARBA00004871"/>
    </source>
</evidence>
<dbReference type="InterPro" id="IPR022893">
    <property type="entry name" value="Shikimate_DH_fam"/>
</dbReference>
<name>A0A423UN53_9ACTN</name>
<dbReference type="InterPro" id="IPR013708">
    <property type="entry name" value="Shikimate_DH-bd_N"/>
</dbReference>
<reference evidence="6" key="1">
    <citation type="submission" date="2018-05" db="EMBL/GenBank/DDBJ databases">
        <title>Genome Sequencing of selected type strains of the family Eggerthellaceae.</title>
        <authorList>
            <person name="Danylec N."/>
            <person name="Stoll D.A."/>
            <person name="Doetsch A."/>
            <person name="Huch M."/>
        </authorList>
    </citation>
    <scope>NUCLEOTIDE SEQUENCE [LARGE SCALE GENOMIC DNA]</scope>
    <source>
        <strain evidence="6">DSM 27213</strain>
    </source>
</reference>
<dbReference type="GO" id="GO:0004764">
    <property type="term" value="F:shikimate 3-dehydrogenase (NADP+) activity"/>
    <property type="evidence" value="ECO:0007669"/>
    <property type="project" value="InterPro"/>
</dbReference>
<dbReference type="EMBL" id="WKZA01000005">
    <property type="protein sequence ID" value="MSA93900.1"/>
    <property type="molecule type" value="Genomic_DNA"/>
</dbReference>
<reference evidence="4 7" key="4">
    <citation type="journal article" date="2019" name="Nat. Med.">
        <title>A library of human gut bacterial isolates paired with longitudinal multiomics data enables mechanistic microbiome research.</title>
        <authorList>
            <person name="Poyet M."/>
            <person name="Groussin M."/>
            <person name="Gibbons S.M."/>
            <person name="Avila-Pacheco J."/>
            <person name="Jiang X."/>
            <person name="Kearney S.M."/>
            <person name="Perrotta A.R."/>
            <person name="Berdy B."/>
            <person name="Zhao S."/>
            <person name="Lieberman T.D."/>
            <person name="Swanson P.K."/>
            <person name="Smith M."/>
            <person name="Roesemann S."/>
            <person name="Alexander J.E."/>
            <person name="Rich S.A."/>
            <person name="Livny J."/>
            <person name="Vlamakis H."/>
            <person name="Clish C."/>
            <person name="Bullock K."/>
            <person name="Deik A."/>
            <person name="Scott J."/>
            <person name="Pierce K.A."/>
            <person name="Xavier R.J."/>
            <person name="Alm E.J."/>
        </authorList>
    </citation>
    <scope>NUCLEOTIDE SEQUENCE [LARGE SCALE GENOMIC DNA]</scope>
    <source>
        <strain evidence="4 7">BIOML-A1</strain>
    </source>
</reference>
<organism evidence="5 6">
    <name type="scientific">Gordonibacter urolithinfaciens</name>
    <dbReference type="NCBI Taxonomy" id="1335613"/>
    <lineage>
        <taxon>Bacteria</taxon>
        <taxon>Bacillati</taxon>
        <taxon>Actinomycetota</taxon>
        <taxon>Coriobacteriia</taxon>
        <taxon>Eggerthellales</taxon>
        <taxon>Eggerthellaceae</taxon>
        <taxon>Gordonibacter</taxon>
    </lineage>
</organism>
<dbReference type="Pfam" id="PF08501">
    <property type="entry name" value="Shikimate_dh_N"/>
    <property type="match status" value="1"/>
</dbReference>
<proteinExistence type="predicted"/>
<evidence type="ECO:0000313" key="7">
    <source>
        <dbReference type="Proteomes" id="UP000462865"/>
    </source>
</evidence>
<dbReference type="Proteomes" id="UP000285258">
    <property type="component" value="Unassembled WGS sequence"/>
</dbReference>
<dbReference type="SUPFAM" id="SSF51735">
    <property type="entry name" value="NAD(P)-binding Rossmann-fold domains"/>
    <property type="match status" value="1"/>
</dbReference>
<reference evidence="5" key="3">
    <citation type="journal article" date="2019" name="Microbiol. Resour. Announc.">
        <title>Draft Genome Sequences of Type Strains of Gordonibacter faecihominis, Paraeggerthella hongkongensis, Parvibacter caecicola,Slackia equolifaciens, Slackia faecicanis, and Slackia isoflavoniconvertens.</title>
        <authorList>
            <person name="Danylec N."/>
            <person name="Stoll D.A."/>
            <person name="Dotsch A."/>
            <person name="Huch M."/>
        </authorList>
    </citation>
    <scope>NUCLEOTIDE SEQUENCE</scope>
    <source>
        <strain evidence="5">DSM 27213</strain>
    </source>
</reference>
<evidence type="ECO:0000256" key="2">
    <source>
        <dbReference type="ARBA" id="ARBA00023141"/>
    </source>
</evidence>
<dbReference type="PANTHER" id="PTHR21089">
    <property type="entry name" value="SHIKIMATE DEHYDROGENASE"/>
    <property type="match status" value="1"/>
</dbReference>
<dbReference type="CDD" id="cd01065">
    <property type="entry name" value="NAD_bind_Shikimate_DH"/>
    <property type="match status" value="1"/>
</dbReference>
<dbReference type="InterPro" id="IPR046346">
    <property type="entry name" value="Aminoacid_DH-like_N_sf"/>
</dbReference>
<dbReference type="GO" id="GO:0009073">
    <property type="term" value="P:aromatic amino acid family biosynthetic process"/>
    <property type="evidence" value="ECO:0007669"/>
    <property type="project" value="UniProtKB-KW"/>
</dbReference>
<sequence length="315" mass="32979">MSKLETAESLYLLGHPIEHSKSPVMYNAVYARLGLPWRYELADLAGEEEARAFLAARDFLSVNITTPYKPHAFEAATHKAASAKLARGANLLVKHGEALLAYNTDGQGCVAFLERMGFDFAGASVAVCGTGPTALAILHACAVAGAREVVLVGRDRERAQSVLQDYVDEFGRLSSAAIDLPAASEHHRSFREAYDATAFKFGSYATSTQAISAADLVVNATPLGMQAGDPAPFDGALFQPGQRAFDVVYGHGETAFAAGARAAGCTVSDGAGMLVAQAVASVRTVCDIAGVDVDLDAIDLFEVMAEAAGFSIPTA</sequence>
<comment type="caution">
    <text evidence="5">The sequence shown here is derived from an EMBL/GenBank/DDBJ whole genome shotgun (WGS) entry which is preliminary data.</text>
</comment>
<evidence type="ECO:0000313" key="5">
    <source>
        <dbReference type="EMBL" id="ROT91615.1"/>
    </source>
</evidence>
<dbReference type="EMBL" id="QIBW01000002">
    <property type="protein sequence ID" value="ROT91615.1"/>
    <property type="molecule type" value="Genomic_DNA"/>
</dbReference>
<dbReference type="InterPro" id="IPR036291">
    <property type="entry name" value="NAD(P)-bd_dom_sf"/>
</dbReference>
<gene>
    <name evidence="5" type="ORF">DMP12_02920</name>
    <name evidence="4" type="ORF">GKG38_02230</name>
</gene>
<dbReference type="AlphaFoldDB" id="A0A423UN53"/>
<evidence type="ECO:0000313" key="4">
    <source>
        <dbReference type="EMBL" id="MSA93900.1"/>
    </source>
</evidence>
<dbReference type="Gene3D" id="3.40.50.720">
    <property type="entry name" value="NAD(P)-binding Rossmann-like Domain"/>
    <property type="match status" value="1"/>
</dbReference>
<reference evidence="5" key="2">
    <citation type="journal article" date="2019" name="Int. J. Syst. Evol. Microbiol.">
        <title>Gordonibacter faecihominis is a later heterotypic synonym of Gordonibacter urolithinfaciens.</title>
        <authorList>
            <person name="Danylec N."/>
            <person name="Stoll D.A."/>
            <person name="Huch M."/>
        </authorList>
    </citation>
    <scope>NUCLEOTIDE SEQUENCE</scope>
    <source>
        <strain evidence="5">DSM 27213</strain>
    </source>
</reference>
<dbReference type="GO" id="GO:0009423">
    <property type="term" value="P:chorismate biosynthetic process"/>
    <property type="evidence" value="ECO:0007669"/>
    <property type="project" value="TreeGrafter"/>
</dbReference>
<dbReference type="SUPFAM" id="SSF53223">
    <property type="entry name" value="Aminoacid dehydrogenase-like, N-terminal domain"/>
    <property type="match status" value="1"/>
</dbReference>
<dbReference type="GO" id="GO:0005829">
    <property type="term" value="C:cytosol"/>
    <property type="evidence" value="ECO:0007669"/>
    <property type="project" value="TreeGrafter"/>
</dbReference>
<dbReference type="GO" id="GO:0050661">
    <property type="term" value="F:NADP binding"/>
    <property type="evidence" value="ECO:0007669"/>
    <property type="project" value="TreeGrafter"/>
</dbReference>
<protein>
    <submittedName>
        <fullName evidence="5">Shikimate dehydrogenase</fullName>
    </submittedName>
</protein>
<keyword evidence="2" id="KW-0028">Amino-acid biosynthesis</keyword>
<accession>A0A423UN53</accession>
<dbReference type="GO" id="GO:0019632">
    <property type="term" value="P:shikimate metabolic process"/>
    <property type="evidence" value="ECO:0007669"/>
    <property type="project" value="TreeGrafter"/>
</dbReference>
<evidence type="ECO:0000313" key="6">
    <source>
        <dbReference type="Proteomes" id="UP000285258"/>
    </source>
</evidence>
<dbReference type="PANTHER" id="PTHR21089:SF1">
    <property type="entry name" value="BIFUNCTIONAL 3-DEHYDROQUINATE DEHYDRATASE_SHIKIMATE DEHYDROGENASE, CHLOROPLASTIC"/>
    <property type="match status" value="1"/>
</dbReference>